<dbReference type="Proteomes" id="UP000708208">
    <property type="component" value="Unassembled WGS sequence"/>
</dbReference>
<gene>
    <name evidence="1" type="ORF">AFUS01_LOCUS18043</name>
</gene>
<evidence type="ECO:0000313" key="2">
    <source>
        <dbReference type="Proteomes" id="UP000708208"/>
    </source>
</evidence>
<keyword evidence="2" id="KW-1185">Reference proteome</keyword>
<protein>
    <submittedName>
        <fullName evidence="1">Uncharacterized protein</fullName>
    </submittedName>
</protein>
<feature type="non-terminal residue" evidence="1">
    <location>
        <position position="1"/>
    </location>
</feature>
<dbReference type="EMBL" id="CAJVCH010176616">
    <property type="protein sequence ID" value="CAG7729319.1"/>
    <property type="molecule type" value="Genomic_DNA"/>
</dbReference>
<proteinExistence type="predicted"/>
<reference evidence="1" key="1">
    <citation type="submission" date="2021-06" db="EMBL/GenBank/DDBJ databases">
        <authorList>
            <person name="Hodson N. C."/>
            <person name="Mongue J. A."/>
            <person name="Jaron S. K."/>
        </authorList>
    </citation>
    <scope>NUCLEOTIDE SEQUENCE</scope>
</reference>
<accession>A0A8J2P367</accession>
<organism evidence="1 2">
    <name type="scientific">Allacma fusca</name>
    <dbReference type="NCBI Taxonomy" id="39272"/>
    <lineage>
        <taxon>Eukaryota</taxon>
        <taxon>Metazoa</taxon>
        <taxon>Ecdysozoa</taxon>
        <taxon>Arthropoda</taxon>
        <taxon>Hexapoda</taxon>
        <taxon>Collembola</taxon>
        <taxon>Symphypleona</taxon>
        <taxon>Sminthuridae</taxon>
        <taxon>Allacma</taxon>
    </lineage>
</organism>
<evidence type="ECO:0000313" key="1">
    <source>
        <dbReference type="EMBL" id="CAG7729319.1"/>
    </source>
</evidence>
<dbReference type="AlphaFoldDB" id="A0A8J2P367"/>
<comment type="caution">
    <text evidence="1">The sequence shown here is derived from an EMBL/GenBank/DDBJ whole genome shotgun (WGS) entry which is preliminary data.</text>
</comment>
<name>A0A8J2P367_9HEXA</name>
<sequence length="62" mass="7076">GKDGKADTRFCSSTWFHDKQQHLHCIDELGSKQDSSKDFLDNGCHKAGPTYHQLRSPPQLNY</sequence>